<dbReference type="EMBL" id="SGXM01000001">
    <property type="protein sequence ID" value="RZT42754.1"/>
    <property type="molecule type" value="Genomic_DNA"/>
</dbReference>
<keyword evidence="1" id="KW-0732">Signal</keyword>
<dbReference type="AlphaFoldDB" id="A0A4Q7S8I6"/>
<evidence type="ECO:0000256" key="1">
    <source>
        <dbReference type="SAM" id="SignalP"/>
    </source>
</evidence>
<dbReference type="Proteomes" id="UP000291078">
    <property type="component" value="Unassembled WGS sequence"/>
</dbReference>
<proteinExistence type="predicted"/>
<evidence type="ECO:0000313" key="2">
    <source>
        <dbReference type="EMBL" id="RZT42754.1"/>
    </source>
</evidence>
<feature type="chain" id="PRO_5020717963" evidence="1">
    <location>
        <begin position="19"/>
        <end position="141"/>
    </location>
</feature>
<gene>
    <name evidence="2" type="ORF">EV147_1795</name>
</gene>
<feature type="signal peptide" evidence="1">
    <location>
        <begin position="1"/>
        <end position="18"/>
    </location>
</feature>
<reference evidence="2 3" key="1">
    <citation type="journal article" date="2015" name="Stand. Genomic Sci.">
        <title>Genomic Encyclopedia of Bacterial and Archaeal Type Strains, Phase III: the genomes of soil and plant-associated and newly described type strains.</title>
        <authorList>
            <person name="Whitman W.B."/>
            <person name="Woyke T."/>
            <person name="Klenk H.P."/>
            <person name="Zhou Y."/>
            <person name="Lilburn T.G."/>
            <person name="Beck B.J."/>
            <person name="De Vos P."/>
            <person name="Vandamme P."/>
            <person name="Eisen J.A."/>
            <person name="Garrity G."/>
            <person name="Hugenholtz P."/>
            <person name="Kyrpides N.C."/>
        </authorList>
    </citation>
    <scope>NUCLEOTIDE SEQUENCE [LARGE SCALE GENOMIC DNA]</scope>
    <source>
        <strain evidence="2 3">ASC-9842</strain>
    </source>
</reference>
<name>A0A4Q7S8I6_9BURK</name>
<protein>
    <submittedName>
        <fullName evidence="2">Uncharacterized protein</fullName>
    </submittedName>
</protein>
<comment type="caution">
    <text evidence="2">The sequence shown here is derived from an EMBL/GenBank/DDBJ whole genome shotgun (WGS) entry which is preliminary data.</text>
</comment>
<organism evidence="2 3">
    <name type="scientific">Cupriavidus agavae</name>
    <dbReference type="NCBI Taxonomy" id="1001822"/>
    <lineage>
        <taxon>Bacteria</taxon>
        <taxon>Pseudomonadati</taxon>
        <taxon>Pseudomonadota</taxon>
        <taxon>Betaproteobacteria</taxon>
        <taxon>Burkholderiales</taxon>
        <taxon>Burkholderiaceae</taxon>
        <taxon>Cupriavidus</taxon>
    </lineage>
</organism>
<evidence type="ECO:0000313" key="3">
    <source>
        <dbReference type="Proteomes" id="UP000291078"/>
    </source>
</evidence>
<accession>A0A4Q7S8I6</accession>
<keyword evidence="3" id="KW-1185">Reference proteome</keyword>
<sequence>MKYWPILFLFALPSSALGFVADAYCFISGGEAKGLEFRSYYDREIEWSGAVVKYENASTVIPLILKSRHVEILDPDRPYEVTRTWWEVVGGRFTGEYTMTSQGAMIYNFSYKNYRSRKVTHFSMDPNFDPAAHATCPFQKH</sequence>